<dbReference type="SMART" id="SM00060">
    <property type="entry name" value="FN3"/>
    <property type="match status" value="5"/>
</dbReference>
<organism evidence="9 10">
    <name type="scientific">Synaphobranchus kaupii</name>
    <name type="common">Kaup's arrowtooth eel</name>
    <dbReference type="NCBI Taxonomy" id="118154"/>
    <lineage>
        <taxon>Eukaryota</taxon>
        <taxon>Metazoa</taxon>
        <taxon>Chordata</taxon>
        <taxon>Craniata</taxon>
        <taxon>Vertebrata</taxon>
        <taxon>Euteleostomi</taxon>
        <taxon>Actinopterygii</taxon>
        <taxon>Neopterygii</taxon>
        <taxon>Teleostei</taxon>
        <taxon>Anguilliformes</taxon>
        <taxon>Synaphobranchidae</taxon>
        <taxon>Synaphobranchus</taxon>
    </lineage>
</organism>
<keyword evidence="4" id="KW-0175">Coiled coil</keyword>
<feature type="domain" description="Fibronectin type-III" evidence="8">
    <location>
        <begin position="598"/>
        <end position="690"/>
    </location>
</feature>
<feature type="domain" description="Fibronectin type-III" evidence="8">
    <location>
        <begin position="331"/>
        <end position="417"/>
    </location>
</feature>
<dbReference type="Pfam" id="PF23106">
    <property type="entry name" value="EGF_Teneurin"/>
    <property type="match status" value="2"/>
</dbReference>
<keyword evidence="1" id="KW-0677">Repeat</keyword>
<feature type="coiled-coil region" evidence="4">
    <location>
        <begin position="116"/>
        <end position="150"/>
    </location>
</feature>
<evidence type="ECO:0000256" key="2">
    <source>
        <dbReference type="ARBA" id="ARBA00023180"/>
    </source>
</evidence>
<dbReference type="CDD" id="cd00063">
    <property type="entry name" value="FN3"/>
    <property type="match status" value="5"/>
</dbReference>
<evidence type="ECO:0000256" key="1">
    <source>
        <dbReference type="ARBA" id="ARBA00022737"/>
    </source>
</evidence>
<dbReference type="FunFam" id="2.10.25.10:FF:000001">
    <property type="entry name" value="Tenascin C"/>
    <property type="match status" value="2"/>
</dbReference>
<dbReference type="InterPro" id="IPR003961">
    <property type="entry name" value="FN3_dom"/>
</dbReference>
<feature type="domain" description="Fibronectin type-III" evidence="8">
    <location>
        <begin position="418"/>
        <end position="510"/>
    </location>
</feature>
<evidence type="ECO:0000313" key="9">
    <source>
        <dbReference type="EMBL" id="KAJ8354544.1"/>
    </source>
</evidence>
<feature type="domain" description="EGF-like" evidence="7">
    <location>
        <begin position="169"/>
        <end position="200"/>
    </location>
</feature>
<reference evidence="9" key="1">
    <citation type="journal article" date="2023" name="Science">
        <title>Genome structures resolve the early diversification of teleost fishes.</title>
        <authorList>
            <person name="Parey E."/>
            <person name="Louis A."/>
            <person name="Montfort J."/>
            <person name="Bouchez O."/>
            <person name="Roques C."/>
            <person name="Iampietro C."/>
            <person name="Lluch J."/>
            <person name="Castinel A."/>
            <person name="Donnadieu C."/>
            <person name="Desvignes T."/>
            <person name="Floi Bucao C."/>
            <person name="Jouanno E."/>
            <person name="Wen M."/>
            <person name="Mejri S."/>
            <person name="Dirks R."/>
            <person name="Jansen H."/>
            <person name="Henkel C."/>
            <person name="Chen W.J."/>
            <person name="Zahm M."/>
            <person name="Cabau C."/>
            <person name="Klopp C."/>
            <person name="Thompson A.W."/>
            <person name="Robinson-Rechavi M."/>
            <person name="Braasch I."/>
            <person name="Lecointre G."/>
            <person name="Bobe J."/>
            <person name="Postlethwait J.H."/>
            <person name="Berthelot C."/>
            <person name="Roest Crollius H."/>
            <person name="Guiguen Y."/>
        </authorList>
    </citation>
    <scope>NUCLEOTIDE SEQUENCE</scope>
    <source>
        <strain evidence="9">WJC10195</strain>
    </source>
</reference>
<feature type="signal peptide" evidence="6">
    <location>
        <begin position="1"/>
        <end position="16"/>
    </location>
</feature>
<feature type="disulfide bond" evidence="3">
    <location>
        <begin position="173"/>
        <end position="183"/>
    </location>
</feature>
<keyword evidence="3" id="KW-0245">EGF-like domain</keyword>
<dbReference type="OrthoDB" id="6130531at2759"/>
<feature type="domain" description="Fibronectin type-III" evidence="8">
    <location>
        <begin position="238"/>
        <end position="330"/>
    </location>
</feature>
<comment type="caution">
    <text evidence="3">Lacks conserved residue(s) required for the propagation of feature annotation.</text>
</comment>
<name>A0A9Q1IVH9_SYNKA</name>
<dbReference type="SUPFAM" id="SSF49265">
    <property type="entry name" value="Fibronectin type III"/>
    <property type="match status" value="3"/>
</dbReference>
<dbReference type="InterPro" id="IPR013783">
    <property type="entry name" value="Ig-like_fold"/>
</dbReference>
<dbReference type="InterPro" id="IPR050991">
    <property type="entry name" value="ECM_Regulatory_Proteins"/>
</dbReference>
<evidence type="ECO:0000259" key="7">
    <source>
        <dbReference type="PROSITE" id="PS50026"/>
    </source>
</evidence>
<evidence type="ECO:0008006" key="11">
    <source>
        <dbReference type="Google" id="ProtNLM"/>
    </source>
</evidence>
<proteinExistence type="predicted"/>
<dbReference type="AlphaFoldDB" id="A0A9Q1IVH9"/>
<dbReference type="InterPro" id="IPR000742">
    <property type="entry name" value="EGF"/>
</dbReference>
<dbReference type="Pfam" id="PF00041">
    <property type="entry name" value="fn3"/>
    <property type="match status" value="5"/>
</dbReference>
<dbReference type="Proteomes" id="UP001152622">
    <property type="component" value="Chromosome 7"/>
</dbReference>
<keyword evidence="3" id="KW-1015">Disulfide bond</keyword>
<keyword evidence="6" id="KW-0732">Signal</keyword>
<dbReference type="PROSITE" id="PS01186">
    <property type="entry name" value="EGF_2"/>
    <property type="match status" value="2"/>
</dbReference>
<dbReference type="EMBL" id="JAINUF010000007">
    <property type="protein sequence ID" value="KAJ8354544.1"/>
    <property type="molecule type" value="Genomic_DNA"/>
</dbReference>
<dbReference type="Gene3D" id="2.10.25.10">
    <property type="entry name" value="Laminin"/>
    <property type="match status" value="2"/>
</dbReference>
<keyword evidence="2" id="KW-0325">Glycoprotein</keyword>
<evidence type="ECO:0000256" key="6">
    <source>
        <dbReference type="SAM" id="SignalP"/>
    </source>
</evidence>
<accession>A0A9Q1IVH9</accession>
<dbReference type="Gene3D" id="2.60.40.10">
    <property type="entry name" value="Immunoglobulins"/>
    <property type="match status" value="5"/>
</dbReference>
<feature type="compositionally biased region" description="Polar residues" evidence="5">
    <location>
        <begin position="499"/>
        <end position="509"/>
    </location>
</feature>
<feature type="region of interest" description="Disordered" evidence="5">
    <location>
        <begin position="491"/>
        <end position="512"/>
    </location>
</feature>
<evidence type="ECO:0000256" key="5">
    <source>
        <dbReference type="SAM" id="MobiDB-lite"/>
    </source>
</evidence>
<dbReference type="PANTHER" id="PTHR46708:SF2">
    <property type="entry name" value="FIBRONECTIN TYPE-III DOMAIN-CONTAINING PROTEIN"/>
    <property type="match status" value="1"/>
</dbReference>
<comment type="caution">
    <text evidence="9">The sequence shown here is derived from an EMBL/GenBank/DDBJ whole genome shotgun (WGS) entry which is preliminary data.</text>
</comment>
<dbReference type="PROSITE" id="PS50853">
    <property type="entry name" value="FN3"/>
    <property type="match status" value="4"/>
</dbReference>
<evidence type="ECO:0000256" key="4">
    <source>
        <dbReference type="SAM" id="Coils"/>
    </source>
</evidence>
<evidence type="ECO:0000313" key="10">
    <source>
        <dbReference type="Proteomes" id="UP001152622"/>
    </source>
</evidence>
<dbReference type="SMART" id="SM00181">
    <property type="entry name" value="EGF"/>
    <property type="match status" value="2"/>
</dbReference>
<feature type="compositionally biased region" description="Basic and acidic residues" evidence="5">
    <location>
        <begin position="21"/>
        <end position="32"/>
    </location>
</feature>
<evidence type="ECO:0000259" key="8">
    <source>
        <dbReference type="PROSITE" id="PS50853"/>
    </source>
</evidence>
<evidence type="ECO:0000256" key="3">
    <source>
        <dbReference type="PROSITE-ProRule" id="PRU00076"/>
    </source>
</evidence>
<dbReference type="CDD" id="cd00054">
    <property type="entry name" value="EGF_CA"/>
    <property type="match status" value="1"/>
</dbReference>
<dbReference type="PROSITE" id="PS50026">
    <property type="entry name" value="EGF_3"/>
    <property type="match status" value="1"/>
</dbReference>
<protein>
    <recommendedName>
        <fullName evidence="11">Tenascin</fullName>
    </recommendedName>
</protein>
<feature type="disulfide bond" evidence="3">
    <location>
        <begin position="190"/>
        <end position="199"/>
    </location>
</feature>
<feature type="compositionally biased region" description="Polar residues" evidence="5">
    <location>
        <begin position="37"/>
        <end position="52"/>
    </location>
</feature>
<sequence>MLLSLAFLLLLLPCHSQQSTAHEKKTQAEHSHRSPLVNLSSIAKPSDASSQRTSKKEESPSPAQHPIKVLISNSWIQKDTTAHTTNSTLVQSKELDLERGSPLLLTHQINLVPGACGGCEAEFATLRERLDHLEREVSTLKENCVGAEVIVHESPTLTCSGAACFLRSDGNECPNDCSDQGRCEGGKCVCFPGFKGHDCGSDVCPSDCSGNGQCVNGQCVCDNGYSGLDCANKSCPAPSGSVHIRSRDVTESSVTLFWTQPSVQYSTYHITLKSQKEGDEMRTVNVGGRLTSFTQTGLAAGQKYKVSIKGERDGKLGPESNTEFTTAPSGSVHIQSRDVTESSVTVFWTQPSVQYSAYHITFKSQTEGDERITAKVGGRFTSFTQTGLAAGQKYTVSIRGERDGKMGPWSTTEFTTAPSGSVHIRSRDVTDSSVTLFWTQPSVQYSTYHITFKSQTEGDEMITAKVGGRLTSFTQTRLAAGRKYKVSIRGERDGKMGPESNTEFSTAPSGSVHLRSRDVTESSVTLFWTQPSVQYSTYHITFKSQRVGDEIIPANVGGRLTSFTQPGLAAGQKYKVSIKGERDGKMGPESTTEFTTAPSGSVHIRSRDVTDSSATVFWTQPSVQYNTYHITFKSQREGGEMITAKVGGRLTSFTQTRLAAGQKYKVSIRGERDGKMGPESTTEFTTGESVGKLVSWAW</sequence>
<feature type="chain" id="PRO_5040143320" description="Tenascin" evidence="6">
    <location>
        <begin position="17"/>
        <end position="698"/>
    </location>
</feature>
<dbReference type="PANTHER" id="PTHR46708">
    <property type="entry name" value="TENASCIN"/>
    <property type="match status" value="1"/>
</dbReference>
<gene>
    <name evidence="9" type="ORF">SKAU_G00221110</name>
</gene>
<keyword evidence="10" id="KW-1185">Reference proteome</keyword>
<dbReference type="PROSITE" id="PS00022">
    <property type="entry name" value="EGF_1"/>
    <property type="match status" value="2"/>
</dbReference>
<feature type="region of interest" description="Disordered" evidence="5">
    <location>
        <begin position="21"/>
        <end position="64"/>
    </location>
</feature>
<dbReference type="InterPro" id="IPR036116">
    <property type="entry name" value="FN3_sf"/>
</dbReference>